<evidence type="ECO:0000313" key="1">
    <source>
        <dbReference type="EMBL" id="KXT93574.1"/>
    </source>
</evidence>
<protein>
    <submittedName>
        <fullName evidence="1">Uncharacterized protein</fullName>
    </submittedName>
</protein>
<accession>A0A139PTG4</accession>
<dbReference type="EMBL" id="LQOD01000152">
    <property type="protein sequence ID" value="KXT93574.1"/>
    <property type="molecule type" value="Genomic_DNA"/>
</dbReference>
<dbReference type="Proteomes" id="UP000070458">
    <property type="component" value="Unassembled WGS sequence"/>
</dbReference>
<reference evidence="1 2" key="1">
    <citation type="submission" date="2016-01" db="EMBL/GenBank/DDBJ databases">
        <title>Highly variable Streptococcus oralis are common among viridans streptococci isolated from primates.</title>
        <authorList>
            <person name="Denapaite D."/>
            <person name="Rieger M."/>
            <person name="Koendgen S."/>
            <person name="Brueckner R."/>
            <person name="Ochigava I."/>
            <person name="Kappeler P."/>
            <person name="Maetz-Rensing K."/>
            <person name="Leendertz F."/>
            <person name="Hakenbeck R."/>
        </authorList>
    </citation>
    <scope>NUCLEOTIDE SEQUENCE [LARGE SCALE GENOMIC DNA]</scope>
    <source>
        <strain evidence="1 2">DD26</strain>
    </source>
</reference>
<organism evidence="1 2">
    <name type="scientific">Streptococcus mitis</name>
    <dbReference type="NCBI Taxonomy" id="28037"/>
    <lineage>
        <taxon>Bacteria</taxon>
        <taxon>Bacillati</taxon>
        <taxon>Bacillota</taxon>
        <taxon>Bacilli</taxon>
        <taxon>Lactobacillales</taxon>
        <taxon>Streptococcaceae</taxon>
        <taxon>Streptococcus</taxon>
        <taxon>Streptococcus mitis group</taxon>
    </lineage>
</organism>
<evidence type="ECO:0000313" key="2">
    <source>
        <dbReference type="Proteomes" id="UP000070458"/>
    </source>
</evidence>
<proteinExistence type="predicted"/>
<name>A0A139PTG4_STRMT</name>
<gene>
    <name evidence="1" type="ORF">SMIDD26_00801</name>
</gene>
<sequence length="41" mass="4472">MARKSSQTLAVKVVVVIILRNKTITNKLVDKSISLFGASIE</sequence>
<dbReference type="AlphaFoldDB" id="A0A139PTG4"/>
<comment type="caution">
    <text evidence="1">The sequence shown here is derived from an EMBL/GenBank/DDBJ whole genome shotgun (WGS) entry which is preliminary data.</text>
</comment>